<dbReference type="AlphaFoldDB" id="A0A1A8NNS4"/>
<feature type="region of interest" description="Disordered" evidence="1">
    <location>
        <begin position="1"/>
        <end position="27"/>
    </location>
</feature>
<reference evidence="2" key="1">
    <citation type="submission" date="2016-05" db="EMBL/GenBank/DDBJ databases">
        <authorList>
            <person name="Lavstsen T."/>
            <person name="Jespersen J.S."/>
        </authorList>
    </citation>
    <scope>NUCLEOTIDE SEQUENCE</scope>
    <source>
        <tissue evidence="2">Brain</tissue>
    </source>
</reference>
<evidence type="ECO:0000313" key="2">
    <source>
        <dbReference type="EMBL" id="SBR70544.1"/>
    </source>
</evidence>
<name>A0A1A8NNS4_9TELE</name>
<protein>
    <submittedName>
        <fullName evidence="2">Prostate transmembrane protein, androgen induced 1</fullName>
    </submittedName>
</protein>
<organism evidence="2">
    <name type="scientific">Nothobranchius pienaari</name>
    <dbReference type="NCBI Taxonomy" id="704102"/>
    <lineage>
        <taxon>Eukaryota</taxon>
        <taxon>Metazoa</taxon>
        <taxon>Chordata</taxon>
        <taxon>Craniata</taxon>
        <taxon>Vertebrata</taxon>
        <taxon>Euteleostomi</taxon>
        <taxon>Actinopterygii</taxon>
        <taxon>Neopterygii</taxon>
        <taxon>Teleostei</taxon>
        <taxon>Neoteleostei</taxon>
        <taxon>Acanthomorphata</taxon>
        <taxon>Ovalentaria</taxon>
        <taxon>Atherinomorphae</taxon>
        <taxon>Cyprinodontiformes</taxon>
        <taxon>Nothobranchiidae</taxon>
        <taxon>Nothobranchius</taxon>
    </lineage>
</organism>
<sequence>GLSSGRISSDLQRGDRALLPPDVPDLQPQSSNCFVLSCGPVLTHTWSAQTSASAAKTCGPQECEEHQGEIPEAPAGVTGLSLSSFLRENVNPSAPHLANHQ</sequence>
<evidence type="ECO:0000256" key="1">
    <source>
        <dbReference type="SAM" id="MobiDB-lite"/>
    </source>
</evidence>
<feature type="compositionally biased region" description="Polar residues" evidence="1">
    <location>
        <begin position="1"/>
        <end position="11"/>
    </location>
</feature>
<keyword evidence="2" id="KW-0812">Transmembrane</keyword>
<dbReference type="EMBL" id="HAEG01004005">
    <property type="protein sequence ID" value="SBR70544.1"/>
    <property type="molecule type" value="Transcribed_RNA"/>
</dbReference>
<reference evidence="2" key="2">
    <citation type="submission" date="2016-06" db="EMBL/GenBank/DDBJ databases">
        <title>The genome of a short-lived fish provides insights into sex chromosome evolution and the genetic control of aging.</title>
        <authorList>
            <person name="Reichwald K."/>
            <person name="Felder M."/>
            <person name="Petzold A."/>
            <person name="Koch P."/>
            <person name="Groth M."/>
            <person name="Platzer M."/>
        </authorList>
    </citation>
    <scope>NUCLEOTIDE SEQUENCE</scope>
    <source>
        <tissue evidence="2">Brain</tissue>
    </source>
</reference>
<feature type="non-terminal residue" evidence="2">
    <location>
        <position position="1"/>
    </location>
</feature>
<accession>A0A1A8NNS4</accession>
<gene>
    <name evidence="2" type="primary">PMEPA1</name>
</gene>
<proteinExistence type="predicted"/>
<keyword evidence="2" id="KW-0472">Membrane</keyword>
<feature type="compositionally biased region" description="Low complexity" evidence="1">
    <location>
        <begin position="18"/>
        <end position="27"/>
    </location>
</feature>